<dbReference type="HOGENOM" id="CLU_3011930_0_0_11"/>
<gene>
    <name evidence="2" type="ORF">HMPREF0762_01052</name>
</gene>
<evidence type="ECO:0000259" key="1">
    <source>
        <dbReference type="Pfam" id="PF12728"/>
    </source>
</evidence>
<keyword evidence="3" id="KW-1185">Reference proteome</keyword>
<organism evidence="2 3">
    <name type="scientific">Slackia exigua (strain ATCC 700122 / DSM 15923 / CIP 105133 / JCM 11022 / KCTC 5966 / S-7)</name>
    <dbReference type="NCBI Taxonomy" id="649764"/>
    <lineage>
        <taxon>Bacteria</taxon>
        <taxon>Bacillati</taxon>
        <taxon>Actinomycetota</taxon>
        <taxon>Coriobacteriia</taxon>
        <taxon>Eggerthellales</taxon>
        <taxon>Eggerthellaceae</taxon>
        <taxon>Slackia</taxon>
    </lineage>
</organism>
<dbReference type="AlphaFoldDB" id="D0WGU8"/>
<accession>D0WGU8</accession>
<dbReference type="InterPro" id="IPR041657">
    <property type="entry name" value="HTH_17"/>
</dbReference>
<name>D0WGU8_SLAES</name>
<dbReference type="EMBL" id="ACUX02000006">
    <property type="protein sequence ID" value="EEZ61711.1"/>
    <property type="molecule type" value="Genomic_DNA"/>
</dbReference>
<evidence type="ECO:0000313" key="3">
    <source>
        <dbReference type="Proteomes" id="UP000006001"/>
    </source>
</evidence>
<dbReference type="Pfam" id="PF12728">
    <property type="entry name" value="HTH_17"/>
    <property type="match status" value="1"/>
</dbReference>
<dbReference type="Proteomes" id="UP000006001">
    <property type="component" value="Unassembled WGS sequence"/>
</dbReference>
<feature type="domain" description="Helix-turn-helix" evidence="1">
    <location>
        <begin position="7"/>
        <end position="47"/>
    </location>
</feature>
<comment type="caution">
    <text evidence="2">The sequence shown here is derived from an EMBL/GenBank/DDBJ whole genome shotgun (WGS) entry which is preliminary data.</text>
</comment>
<dbReference type="OrthoDB" id="31857at84998"/>
<reference evidence="2" key="1">
    <citation type="submission" date="2009-10" db="EMBL/GenBank/DDBJ databases">
        <authorList>
            <person name="Weinstock G."/>
            <person name="Sodergren E."/>
            <person name="Clifton S."/>
            <person name="Fulton L."/>
            <person name="Fulton B."/>
            <person name="Courtney L."/>
            <person name="Fronick C."/>
            <person name="Harrison M."/>
            <person name="Strong C."/>
            <person name="Farmer C."/>
            <person name="Delahaunty K."/>
            <person name="Markovic C."/>
            <person name="Hall O."/>
            <person name="Minx P."/>
            <person name="Tomlinson C."/>
            <person name="Mitreva M."/>
            <person name="Nelson J."/>
            <person name="Hou S."/>
            <person name="Wollam A."/>
            <person name="Pepin K.H."/>
            <person name="Johnson M."/>
            <person name="Bhonagiri V."/>
            <person name="Nash W.E."/>
            <person name="Warren W."/>
            <person name="Chinwalla A."/>
            <person name="Mardis E.R."/>
            <person name="Wilson R.K."/>
        </authorList>
    </citation>
    <scope>NUCLEOTIDE SEQUENCE [LARGE SCALE GENOMIC DNA]</scope>
    <source>
        <strain evidence="2">ATCC 700122</strain>
    </source>
</reference>
<protein>
    <recommendedName>
        <fullName evidence="1">Helix-turn-helix domain-containing protein</fullName>
    </recommendedName>
</protein>
<proteinExistence type="predicted"/>
<evidence type="ECO:0000313" key="2">
    <source>
        <dbReference type="EMBL" id="EEZ61711.1"/>
    </source>
</evidence>
<sequence>MRAVQLALQISNTSIYQLIHQGEISAMKLSTKTIRVNRRTLEKRLQRAQVIGMAVA</sequence>